<gene>
    <name evidence="1" type="ORF">M9458_011954</name>
</gene>
<name>A0ABD0R553_CIRMR</name>
<accession>A0ABD0R553</accession>
<evidence type="ECO:0000313" key="1">
    <source>
        <dbReference type="EMBL" id="KAL0193658.1"/>
    </source>
</evidence>
<comment type="caution">
    <text evidence="1">The sequence shown here is derived from an EMBL/GenBank/DDBJ whole genome shotgun (WGS) entry which is preliminary data.</text>
</comment>
<keyword evidence="2" id="KW-1185">Reference proteome</keyword>
<dbReference type="EMBL" id="JAMKFB020000005">
    <property type="protein sequence ID" value="KAL0193658.1"/>
    <property type="molecule type" value="Genomic_DNA"/>
</dbReference>
<organism evidence="1 2">
    <name type="scientific">Cirrhinus mrigala</name>
    <name type="common">Mrigala</name>
    <dbReference type="NCBI Taxonomy" id="683832"/>
    <lineage>
        <taxon>Eukaryota</taxon>
        <taxon>Metazoa</taxon>
        <taxon>Chordata</taxon>
        <taxon>Craniata</taxon>
        <taxon>Vertebrata</taxon>
        <taxon>Euteleostomi</taxon>
        <taxon>Actinopterygii</taxon>
        <taxon>Neopterygii</taxon>
        <taxon>Teleostei</taxon>
        <taxon>Ostariophysi</taxon>
        <taxon>Cypriniformes</taxon>
        <taxon>Cyprinidae</taxon>
        <taxon>Labeoninae</taxon>
        <taxon>Labeonini</taxon>
        <taxon>Cirrhinus</taxon>
    </lineage>
</organism>
<dbReference type="Proteomes" id="UP001529510">
    <property type="component" value="Unassembled WGS sequence"/>
</dbReference>
<protein>
    <submittedName>
        <fullName evidence="1">Uncharacterized protein</fullName>
    </submittedName>
</protein>
<evidence type="ECO:0000313" key="2">
    <source>
        <dbReference type="Proteomes" id="UP001529510"/>
    </source>
</evidence>
<reference evidence="1 2" key="1">
    <citation type="submission" date="2024-05" db="EMBL/GenBank/DDBJ databases">
        <title>Genome sequencing and assembly of Indian major carp, Cirrhinus mrigala (Hamilton, 1822).</title>
        <authorList>
            <person name="Mohindra V."/>
            <person name="Chowdhury L.M."/>
            <person name="Lal K."/>
            <person name="Jena J.K."/>
        </authorList>
    </citation>
    <scope>NUCLEOTIDE SEQUENCE [LARGE SCALE GENOMIC DNA]</scope>
    <source>
        <strain evidence="1">CM1030</strain>
        <tissue evidence="1">Blood</tissue>
    </source>
</reference>
<feature type="non-terminal residue" evidence="1">
    <location>
        <position position="62"/>
    </location>
</feature>
<dbReference type="AlphaFoldDB" id="A0ABD0R553"/>
<sequence length="62" mass="6914">VTGVVKDSDSQAHYILSGTWDDKMESAKIVQSSRGNSSSEGKQKTVYQTLTPKLLWKKYPLP</sequence>
<proteinExistence type="predicted"/>
<feature type="non-terminal residue" evidence="1">
    <location>
        <position position="1"/>
    </location>
</feature>